<name>A0A5A8C790_CAFRO</name>
<evidence type="ECO:0000313" key="2">
    <source>
        <dbReference type="EMBL" id="KAA0148942.1"/>
    </source>
</evidence>
<organism evidence="2 7">
    <name type="scientific">Cafeteria roenbergensis</name>
    <name type="common">Marine flagellate</name>
    <dbReference type="NCBI Taxonomy" id="33653"/>
    <lineage>
        <taxon>Eukaryota</taxon>
        <taxon>Sar</taxon>
        <taxon>Stramenopiles</taxon>
        <taxon>Bigyra</taxon>
        <taxon>Opalozoa</taxon>
        <taxon>Bicosoecida</taxon>
        <taxon>Cafeteriaceae</taxon>
        <taxon>Cafeteria</taxon>
    </lineage>
</organism>
<dbReference type="Gene3D" id="3.40.50.150">
    <property type="entry name" value="Vaccinia Virus protein VP39"/>
    <property type="match status" value="1"/>
</dbReference>
<dbReference type="PANTHER" id="PTHR34203">
    <property type="entry name" value="METHYLTRANSFERASE, FKBM FAMILY PROTEIN"/>
    <property type="match status" value="1"/>
</dbReference>
<gene>
    <name evidence="4" type="ORF">FNF28_06194</name>
    <name evidence="3" type="ORF">FNF29_02509</name>
    <name evidence="2" type="ORF">FNF31_07301</name>
</gene>
<dbReference type="EMBL" id="VLTN01000012">
    <property type="protein sequence ID" value="KAA0154289.1"/>
    <property type="molecule type" value="Genomic_DNA"/>
</dbReference>
<dbReference type="Proteomes" id="UP000325113">
    <property type="component" value="Unassembled WGS sequence"/>
</dbReference>
<proteinExistence type="predicted"/>
<sequence length="500" mass="51978">MVGKASRRQGGCLRVSAGDHDSVLCCGQRVSAGWPRFLGTLAALWVLSVLVAGALRDDGPPSREQPGPAARTAAERAQPPSQVASSGGPQQHDLTANPRISRPRVQVPHKPIPPLCHTGRANSGTLEGSLALLGHAGRLRFVEPVSEQACLWRDKTDAQVPFRMCLMPLERDEHISASIFKSGQWNAAKKETLQAVLPNAFQAETIRRPDSPAGRSRRVVIDIGASTGFFSILAAVRGYDVIAVEPVVEQAARIAASARANGCPVASPPASGPKASAADARAALLQAAADWSAARAAAAAAEAAAVSARAPALALGTEPGTALPDPPGSVLVLGNAASDDASPVTIGTHAGNPGASFVDAEAQQAAASLRARTHGSAALPPGSTAWAVPVDALAGAGLFRPDEVAAIKISAEAWDARALNGLRTIIGEGRPPLVHVVFNAAHVASRGCNPVELLLTFVRWGYRAYDSGAYRATEDEIRTMVRNFGQRSVELSLVEQSVRL</sequence>
<dbReference type="EMBL" id="VLTM01000141">
    <property type="protein sequence ID" value="KAA0148942.1"/>
    <property type="molecule type" value="Genomic_DNA"/>
</dbReference>
<dbReference type="AlphaFoldDB" id="A0A5A8C790"/>
<dbReference type="Proteomes" id="UP000323011">
    <property type="component" value="Unassembled WGS sequence"/>
</dbReference>
<evidence type="ECO:0000313" key="7">
    <source>
        <dbReference type="Proteomes" id="UP000325113"/>
    </source>
</evidence>
<dbReference type="SUPFAM" id="SSF53335">
    <property type="entry name" value="S-adenosyl-L-methionine-dependent methyltransferases"/>
    <property type="match status" value="1"/>
</dbReference>
<dbReference type="InterPro" id="IPR029063">
    <property type="entry name" value="SAM-dependent_MTases_sf"/>
</dbReference>
<keyword evidence="5" id="KW-1185">Reference proteome</keyword>
<dbReference type="EMBL" id="VLTL01000146">
    <property type="protein sequence ID" value="KAA0158491.1"/>
    <property type="molecule type" value="Genomic_DNA"/>
</dbReference>
<evidence type="ECO:0000313" key="3">
    <source>
        <dbReference type="EMBL" id="KAA0154289.1"/>
    </source>
</evidence>
<dbReference type="PANTHER" id="PTHR34203:SF13">
    <property type="entry name" value="EXPRESSED PROTEIN"/>
    <property type="match status" value="1"/>
</dbReference>
<dbReference type="Proteomes" id="UP000324907">
    <property type="component" value="Unassembled WGS sequence"/>
</dbReference>
<reference evidence="5 6" key="1">
    <citation type="submission" date="2019-07" db="EMBL/GenBank/DDBJ databases">
        <title>Genomes of Cafeteria roenbergensis.</title>
        <authorList>
            <person name="Fischer M.G."/>
            <person name="Hackl T."/>
            <person name="Roman M."/>
        </authorList>
    </citation>
    <scope>NUCLEOTIDE SEQUENCE [LARGE SCALE GENOMIC DNA]</scope>
    <source>
        <strain evidence="3 5">BVI</strain>
        <strain evidence="2 7">Cflag</strain>
        <strain evidence="4 6">RCC970-E3</strain>
    </source>
</reference>
<evidence type="ECO:0008006" key="8">
    <source>
        <dbReference type="Google" id="ProtNLM"/>
    </source>
</evidence>
<accession>A0A5A8C790</accession>
<feature type="region of interest" description="Disordered" evidence="1">
    <location>
        <begin position="56"/>
        <end position="116"/>
    </location>
</feature>
<evidence type="ECO:0000313" key="6">
    <source>
        <dbReference type="Proteomes" id="UP000324907"/>
    </source>
</evidence>
<evidence type="ECO:0000313" key="4">
    <source>
        <dbReference type="EMBL" id="KAA0158491.1"/>
    </source>
</evidence>
<protein>
    <recommendedName>
        <fullName evidence="8">Methyltransferase FkbM domain-containing protein</fullName>
    </recommendedName>
</protein>
<evidence type="ECO:0000313" key="5">
    <source>
        <dbReference type="Proteomes" id="UP000323011"/>
    </source>
</evidence>
<evidence type="ECO:0000256" key="1">
    <source>
        <dbReference type="SAM" id="MobiDB-lite"/>
    </source>
</evidence>
<feature type="compositionally biased region" description="Polar residues" evidence="1">
    <location>
        <begin position="79"/>
        <end position="94"/>
    </location>
</feature>
<comment type="caution">
    <text evidence="2">The sequence shown here is derived from an EMBL/GenBank/DDBJ whole genome shotgun (WGS) entry which is preliminary data.</text>
</comment>
<dbReference type="InterPro" id="IPR052514">
    <property type="entry name" value="SAM-dependent_MTase"/>
</dbReference>